<dbReference type="PRINTS" id="PR00082">
    <property type="entry name" value="GLFDHDRGNASE"/>
</dbReference>
<protein>
    <submittedName>
        <fullName evidence="7">Glutamate dehydrogenase/leucine dehydrogenase</fullName>
    </submittedName>
</protein>
<comment type="similarity">
    <text evidence="1 4">Belongs to the Glu/Leu/Phe/Val dehydrogenases family.</text>
</comment>
<organism evidence="7 8">
    <name type="scientific">Nocardia caishijiensis</name>
    <dbReference type="NCBI Taxonomy" id="184756"/>
    <lineage>
        <taxon>Bacteria</taxon>
        <taxon>Bacillati</taxon>
        <taxon>Actinomycetota</taxon>
        <taxon>Actinomycetes</taxon>
        <taxon>Mycobacteriales</taxon>
        <taxon>Nocardiaceae</taxon>
        <taxon>Nocardia</taxon>
    </lineage>
</organism>
<dbReference type="InterPro" id="IPR006095">
    <property type="entry name" value="Glu/Leu/Phe/Val/Trp_DH"/>
</dbReference>
<dbReference type="PROSITE" id="PS00074">
    <property type="entry name" value="GLFV_DEHYDROGENASE"/>
    <property type="match status" value="1"/>
</dbReference>
<dbReference type="PANTHER" id="PTHR42722">
    <property type="entry name" value="LEUCINE DEHYDROGENASE"/>
    <property type="match status" value="1"/>
</dbReference>
<dbReference type="Proteomes" id="UP000798951">
    <property type="component" value="Unassembled WGS sequence"/>
</dbReference>
<dbReference type="SUPFAM" id="SSF53223">
    <property type="entry name" value="Aminoacid dehydrogenase-like, N-terminal domain"/>
    <property type="match status" value="1"/>
</dbReference>
<reference evidence="7 8" key="1">
    <citation type="submission" date="2019-07" db="EMBL/GenBank/DDBJ databases">
        <title>Genomic Encyclopedia of Type Strains, Phase IV (KMG-IV): sequencing the most valuable type-strain genomes for metagenomic binning, comparative biology and taxonomic classification.</title>
        <authorList>
            <person name="Goeker M."/>
        </authorList>
    </citation>
    <scope>NUCLEOTIDE SEQUENCE [LARGE SCALE GENOMIC DNA]</scope>
    <source>
        <strain evidence="7 8">DSM 44831</strain>
    </source>
</reference>
<dbReference type="Pfam" id="PF02812">
    <property type="entry name" value="ELFV_dehydrog_N"/>
    <property type="match status" value="1"/>
</dbReference>
<feature type="region of interest" description="Disordered" evidence="5">
    <location>
        <begin position="317"/>
        <end position="390"/>
    </location>
</feature>
<dbReference type="PANTHER" id="PTHR42722:SF1">
    <property type="entry name" value="VALINE DEHYDROGENASE"/>
    <property type="match status" value="1"/>
</dbReference>
<dbReference type="InterPro" id="IPR006097">
    <property type="entry name" value="Glu/Leu/Phe/Val/Trp_DH_dimer"/>
</dbReference>
<proteinExistence type="inferred from homology"/>
<evidence type="ECO:0000256" key="1">
    <source>
        <dbReference type="ARBA" id="ARBA00006382"/>
    </source>
</evidence>
<dbReference type="Gene3D" id="3.40.50.720">
    <property type="entry name" value="NAD(P)-binding Rossmann-like Domain"/>
    <property type="match status" value="1"/>
</dbReference>
<evidence type="ECO:0000259" key="6">
    <source>
        <dbReference type="SMART" id="SM00839"/>
    </source>
</evidence>
<dbReference type="EMBL" id="VMSD01000013">
    <property type="protein sequence ID" value="KAF0836615.1"/>
    <property type="molecule type" value="Genomic_DNA"/>
</dbReference>
<dbReference type="InterPro" id="IPR046346">
    <property type="entry name" value="Aminoacid_DH-like_N_sf"/>
</dbReference>
<dbReference type="SMART" id="SM00839">
    <property type="entry name" value="ELFV_dehydrog"/>
    <property type="match status" value="1"/>
</dbReference>
<dbReference type="InterPro" id="IPR016211">
    <property type="entry name" value="Glu/Phe/Leu/Val/Trp_DH_bac/arc"/>
</dbReference>
<feature type="compositionally biased region" description="Low complexity" evidence="5">
    <location>
        <begin position="320"/>
        <end position="339"/>
    </location>
</feature>
<dbReference type="Gene3D" id="3.40.50.10860">
    <property type="entry name" value="Leucine Dehydrogenase, chain A, domain 1"/>
    <property type="match status" value="1"/>
</dbReference>
<feature type="domain" description="Glutamate/phenylalanine/leucine/valine/L-tryptophan dehydrogenase C-terminal" evidence="6">
    <location>
        <begin position="154"/>
        <end position="385"/>
    </location>
</feature>
<dbReference type="Pfam" id="PF00208">
    <property type="entry name" value="ELFV_dehydrog"/>
    <property type="match status" value="1"/>
</dbReference>
<evidence type="ECO:0000256" key="2">
    <source>
        <dbReference type="ARBA" id="ARBA00023002"/>
    </source>
</evidence>
<dbReference type="InterPro" id="IPR033524">
    <property type="entry name" value="Glu/Leu/Phe/Val_DH_AS"/>
</dbReference>
<keyword evidence="3" id="KW-0520">NAD</keyword>
<keyword evidence="8" id="KW-1185">Reference proteome</keyword>
<dbReference type="SUPFAM" id="SSF51735">
    <property type="entry name" value="NAD(P)-binding Rossmann-fold domains"/>
    <property type="match status" value="1"/>
</dbReference>
<evidence type="ECO:0000256" key="5">
    <source>
        <dbReference type="SAM" id="MobiDB-lite"/>
    </source>
</evidence>
<feature type="compositionally biased region" description="Basic and acidic residues" evidence="5">
    <location>
        <begin position="371"/>
        <end position="390"/>
    </location>
</feature>
<accession>A0ABQ6YF55</accession>
<sequence length="390" mass="40589">MTVVHPEAGVFNRSHELSARAHEQVVFCEDDRSGLKAIIAVHSTALGPALGGTRFYPYADESAALQDVLRLSWGMTYKAAAAGVDLGGGKAVIIGDPATAKSEELLAAYARFVDTLGGRYITAGDVGTDTDDLDVIGRHTRHVTGRSVGAGGSGDSATLTALGVFHAMRAGAESVWGAPTLAGRTVGVEGVGKVGRELTALLLADGAEVCVTDVNEAALRRIATEHPEVRLLSTVATAPVDVYAPCALGATLTTATAATIEAELVCGAANNQLATPDVEAALTGRGITWVPDFVANSGGLIQVAGELRALHRPRWKPRWPTSSRAVARSSPRRSPTVSAPAPPPTGSPNAVSTPSPARSERARVSRRRHSGDHERVVPHEICRAVDPGHR</sequence>
<comment type="caution">
    <text evidence="7">The sequence shown here is derived from an EMBL/GenBank/DDBJ whole genome shotgun (WGS) entry which is preliminary data.</text>
</comment>
<gene>
    <name evidence="7" type="ORF">FNL39_11323</name>
</gene>
<dbReference type="InterPro" id="IPR036291">
    <property type="entry name" value="NAD(P)-bd_dom_sf"/>
</dbReference>
<evidence type="ECO:0000313" key="8">
    <source>
        <dbReference type="Proteomes" id="UP000798951"/>
    </source>
</evidence>
<evidence type="ECO:0000256" key="4">
    <source>
        <dbReference type="RuleBase" id="RU004417"/>
    </source>
</evidence>
<name>A0ABQ6YF55_9NOCA</name>
<evidence type="ECO:0000256" key="3">
    <source>
        <dbReference type="ARBA" id="ARBA00023027"/>
    </source>
</evidence>
<evidence type="ECO:0000313" key="7">
    <source>
        <dbReference type="EMBL" id="KAF0836615.1"/>
    </source>
</evidence>
<dbReference type="InterPro" id="IPR006096">
    <property type="entry name" value="Glu/Leu/Phe/Val/Trp_DH_C"/>
</dbReference>
<keyword evidence="2 4" id="KW-0560">Oxidoreductase</keyword>